<evidence type="ECO:0000313" key="2">
    <source>
        <dbReference type="Proteomes" id="UP000274429"/>
    </source>
</evidence>
<reference evidence="1 2" key="2">
    <citation type="submission" date="2018-11" db="EMBL/GenBank/DDBJ databases">
        <authorList>
            <consortium name="Pathogen Informatics"/>
        </authorList>
    </citation>
    <scope>NUCLEOTIDE SEQUENCE [LARGE SCALE GENOMIC DNA]</scope>
</reference>
<evidence type="ECO:0000313" key="3">
    <source>
        <dbReference type="WBParaSite" id="TTAC_0000366001-mRNA-1"/>
    </source>
</evidence>
<dbReference type="EMBL" id="UYWX01002793">
    <property type="protein sequence ID" value="VDM23055.1"/>
    <property type="molecule type" value="Genomic_DNA"/>
</dbReference>
<gene>
    <name evidence="1" type="ORF">TTAC_LOCUS3644</name>
</gene>
<proteinExistence type="predicted"/>
<dbReference type="Proteomes" id="UP000274429">
    <property type="component" value="Unassembled WGS sequence"/>
</dbReference>
<protein>
    <submittedName>
        <fullName evidence="3">N-acetyltransferase domain-containing protein</fullName>
    </submittedName>
</protein>
<dbReference type="AlphaFoldDB" id="A0A0R3WSC0"/>
<dbReference type="OrthoDB" id="6275225at2759"/>
<reference evidence="3" key="1">
    <citation type="submission" date="2017-02" db="UniProtKB">
        <authorList>
            <consortium name="WormBaseParasite"/>
        </authorList>
    </citation>
    <scope>IDENTIFICATION</scope>
</reference>
<accession>A0A0R3WSC0</accession>
<sequence length="60" mass="6499">MLGCVNVGSRRCGVGTRLARGYHEEAEFDPEPPTFSHLCFVVHGMGQKYLKGSIITACDG</sequence>
<keyword evidence="2" id="KW-1185">Reference proteome</keyword>
<organism evidence="3">
    <name type="scientific">Hydatigena taeniaeformis</name>
    <name type="common">Feline tapeworm</name>
    <name type="synonym">Taenia taeniaeformis</name>
    <dbReference type="NCBI Taxonomy" id="6205"/>
    <lineage>
        <taxon>Eukaryota</taxon>
        <taxon>Metazoa</taxon>
        <taxon>Spiralia</taxon>
        <taxon>Lophotrochozoa</taxon>
        <taxon>Platyhelminthes</taxon>
        <taxon>Cestoda</taxon>
        <taxon>Eucestoda</taxon>
        <taxon>Cyclophyllidea</taxon>
        <taxon>Taeniidae</taxon>
        <taxon>Hydatigera</taxon>
    </lineage>
</organism>
<dbReference type="STRING" id="6205.A0A0R3WSC0"/>
<evidence type="ECO:0000313" key="1">
    <source>
        <dbReference type="EMBL" id="VDM23055.1"/>
    </source>
</evidence>
<dbReference type="WBParaSite" id="TTAC_0000366001-mRNA-1">
    <property type="protein sequence ID" value="TTAC_0000366001-mRNA-1"/>
    <property type="gene ID" value="TTAC_0000366001"/>
</dbReference>
<name>A0A0R3WSC0_HYDTA</name>